<evidence type="ECO:0000313" key="1">
    <source>
        <dbReference type="EMBL" id="CAG7785526.1"/>
    </source>
</evidence>
<protein>
    <submittedName>
        <fullName evidence="1">Uncharacterized protein</fullName>
    </submittedName>
</protein>
<dbReference type="Proteomes" id="UP000708208">
    <property type="component" value="Unassembled WGS sequence"/>
</dbReference>
<proteinExistence type="predicted"/>
<dbReference type="EMBL" id="CAJVCH010298176">
    <property type="protein sequence ID" value="CAG7785526.1"/>
    <property type="molecule type" value="Genomic_DNA"/>
</dbReference>
<reference evidence="1" key="1">
    <citation type="submission" date="2021-06" db="EMBL/GenBank/DDBJ databases">
        <authorList>
            <person name="Hodson N. C."/>
            <person name="Mongue J. A."/>
            <person name="Jaron S. K."/>
        </authorList>
    </citation>
    <scope>NUCLEOTIDE SEQUENCE</scope>
</reference>
<name>A0A8J2KGB0_9HEXA</name>
<evidence type="ECO:0000313" key="2">
    <source>
        <dbReference type="Proteomes" id="UP000708208"/>
    </source>
</evidence>
<comment type="caution">
    <text evidence="1">The sequence shown here is derived from an EMBL/GenBank/DDBJ whole genome shotgun (WGS) entry which is preliminary data.</text>
</comment>
<organism evidence="1 2">
    <name type="scientific">Allacma fusca</name>
    <dbReference type="NCBI Taxonomy" id="39272"/>
    <lineage>
        <taxon>Eukaryota</taxon>
        <taxon>Metazoa</taxon>
        <taxon>Ecdysozoa</taxon>
        <taxon>Arthropoda</taxon>
        <taxon>Hexapoda</taxon>
        <taxon>Collembola</taxon>
        <taxon>Symphypleona</taxon>
        <taxon>Sminthuridae</taxon>
        <taxon>Allacma</taxon>
    </lineage>
</organism>
<gene>
    <name evidence="1" type="ORF">AFUS01_LOCUS24144</name>
</gene>
<accession>A0A8J2KGB0</accession>
<dbReference type="AlphaFoldDB" id="A0A8J2KGB0"/>
<keyword evidence="2" id="KW-1185">Reference proteome</keyword>
<sequence length="100" mass="11195">MNVYRNIVSIATQMVFGVWKSLLAAFTLSKNLLDLPAFDDGVGDPGIIINQNGQEDPEVDIFLDALENPANEELEDWDFQDALENPDWVLSVSRIESRKG</sequence>